<evidence type="ECO:0000313" key="3">
    <source>
        <dbReference type="Proteomes" id="UP001243330"/>
    </source>
</evidence>
<organism evidence="2 3">
    <name type="scientific">Colletotrichum chrysophilum</name>
    <dbReference type="NCBI Taxonomy" id="1836956"/>
    <lineage>
        <taxon>Eukaryota</taxon>
        <taxon>Fungi</taxon>
        <taxon>Dikarya</taxon>
        <taxon>Ascomycota</taxon>
        <taxon>Pezizomycotina</taxon>
        <taxon>Sordariomycetes</taxon>
        <taxon>Hypocreomycetidae</taxon>
        <taxon>Glomerellales</taxon>
        <taxon>Glomerellaceae</taxon>
        <taxon>Colletotrichum</taxon>
        <taxon>Colletotrichum gloeosporioides species complex</taxon>
    </lineage>
</organism>
<evidence type="ECO:0000256" key="1">
    <source>
        <dbReference type="SAM" id="MobiDB-lite"/>
    </source>
</evidence>
<keyword evidence="3" id="KW-1185">Reference proteome</keyword>
<sequence length="65" mass="7095">MNSPTTPDISNLGASLMSTLESPSPVSRHELPTMLVSRLLNSQRQSPDLQSLFRKGGYSQPPIDL</sequence>
<dbReference type="AlphaFoldDB" id="A0AAD9AAA5"/>
<dbReference type="EMBL" id="JAQOWY010000455">
    <property type="protein sequence ID" value="KAK1841819.1"/>
    <property type="molecule type" value="Genomic_DNA"/>
</dbReference>
<evidence type="ECO:0000313" key="2">
    <source>
        <dbReference type="EMBL" id="KAK1841819.1"/>
    </source>
</evidence>
<proteinExistence type="predicted"/>
<dbReference type="Proteomes" id="UP001243330">
    <property type="component" value="Unassembled WGS sequence"/>
</dbReference>
<protein>
    <submittedName>
        <fullName evidence="2">Uncharacterized protein</fullName>
    </submittedName>
</protein>
<gene>
    <name evidence="2" type="ORF">CCHR01_15572</name>
</gene>
<accession>A0AAD9AAA5</accession>
<feature type="region of interest" description="Disordered" evidence="1">
    <location>
        <begin position="42"/>
        <end position="65"/>
    </location>
</feature>
<reference evidence="2" key="1">
    <citation type="submission" date="2023-01" db="EMBL/GenBank/DDBJ databases">
        <title>Colletotrichum chrysophilum M932 genome sequence.</title>
        <authorList>
            <person name="Baroncelli R."/>
        </authorList>
    </citation>
    <scope>NUCLEOTIDE SEQUENCE</scope>
    <source>
        <strain evidence="2">M932</strain>
    </source>
</reference>
<comment type="caution">
    <text evidence="2">The sequence shown here is derived from an EMBL/GenBank/DDBJ whole genome shotgun (WGS) entry which is preliminary data.</text>
</comment>
<name>A0AAD9AAA5_9PEZI</name>